<protein>
    <submittedName>
        <fullName evidence="2">Putative peptidase</fullName>
    </submittedName>
</protein>
<evidence type="ECO:0000259" key="1">
    <source>
        <dbReference type="Pfam" id="PF14550"/>
    </source>
</evidence>
<gene>
    <name evidence="2" type="ORF">MM415B02153_0001</name>
</gene>
<dbReference type="InterPro" id="IPR027924">
    <property type="entry name" value="XkdF"/>
</dbReference>
<dbReference type="Pfam" id="PF14550">
    <property type="entry name" value="Peptidase_S78_2"/>
    <property type="match status" value="1"/>
</dbReference>
<name>A0A6M3KW73_9ZZZZ</name>
<proteinExistence type="predicted"/>
<evidence type="ECO:0000313" key="2">
    <source>
        <dbReference type="EMBL" id="QJA85972.1"/>
    </source>
</evidence>
<organism evidence="2">
    <name type="scientific">viral metagenome</name>
    <dbReference type="NCBI Taxonomy" id="1070528"/>
    <lineage>
        <taxon>unclassified sequences</taxon>
        <taxon>metagenomes</taxon>
        <taxon>organismal metagenomes</taxon>
    </lineage>
</organism>
<dbReference type="AlphaFoldDB" id="A0A6M3KW73"/>
<dbReference type="EMBL" id="MT142607">
    <property type="protein sequence ID" value="QJA85972.1"/>
    <property type="molecule type" value="Genomic_DNA"/>
</dbReference>
<accession>A0A6M3KW73</accession>
<feature type="domain" description="Phage-like element PBSX protein XkdF" evidence="1">
    <location>
        <begin position="245"/>
        <end position="359"/>
    </location>
</feature>
<sequence>MIDLNKRIPKPKKGEKKAEYVSRAVDFLISEGKTQDEAVAIANDMWAGSGNVRKTQYDFIKSVPMDISLNEINQAIEMAWRAVREAGKNPEKDYAPYGYVVDVYLDGSCIVAIEVNDGVTAGYKYFRIDYSFGKDNEVSLSNPEEVERTWAEVEKAKWSAAYINDLPDSCFAYIESVGKKDSDGKTTPRSLRHFPYKNKDGKVDLPHLRNALACAPQSSFGDKALPKLNTAARQAGVGSVGKSKIFKLDEDRHLIYGVVLEPELEDAQGDIISPEEIEKSAHDFALDYFDQQSVMGEMHKKIATDVFVVESYVAPEDFAISGDKVAKGSWVVVSKVMNNRMWKKIKKGEYTGYSIGGAGVRTPIKED</sequence>
<reference evidence="2" key="1">
    <citation type="submission" date="2020-03" db="EMBL/GenBank/DDBJ databases">
        <title>The deep terrestrial virosphere.</title>
        <authorList>
            <person name="Holmfeldt K."/>
            <person name="Nilsson E."/>
            <person name="Simone D."/>
            <person name="Lopez-Fernandez M."/>
            <person name="Wu X."/>
            <person name="de Brujin I."/>
            <person name="Lundin D."/>
            <person name="Andersson A."/>
            <person name="Bertilsson S."/>
            <person name="Dopson M."/>
        </authorList>
    </citation>
    <scope>NUCLEOTIDE SEQUENCE</scope>
    <source>
        <strain evidence="2">MM415B02153</strain>
    </source>
</reference>